<name>A0A6A5YJX4_9PLEO</name>
<evidence type="ECO:0008006" key="4">
    <source>
        <dbReference type="Google" id="ProtNLM"/>
    </source>
</evidence>
<dbReference type="Proteomes" id="UP000799770">
    <property type="component" value="Unassembled WGS sequence"/>
</dbReference>
<dbReference type="PANTHER" id="PTHR32387:SF0">
    <property type="entry name" value="PROTEIN NO VEIN"/>
    <property type="match status" value="1"/>
</dbReference>
<feature type="region of interest" description="Disordered" evidence="1">
    <location>
        <begin position="1352"/>
        <end position="1442"/>
    </location>
</feature>
<protein>
    <recommendedName>
        <fullName evidence="4">Protein NO VEIN C-terminal domain-containing protein</fullName>
    </recommendedName>
</protein>
<feature type="compositionally biased region" description="Polar residues" evidence="1">
    <location>
        <begin position="1377"/>
        <end position="1391"/>
    </location>
</feature>
<evidence type="ECO:0000313" key="3">
    <source>
        <dbReference type="Proteomes" id="UP000799770"/>
    </source>
</evidence>
<dbReference type="PANTHER" id="PTHR32387">
    <property type="entry name" value="WU:FJ29H11"/>
    <property type="match status" value="1"/>
</dbReference>
<evidence type="ECO:0000256" key="1">
    <source>
        <dbReference type="SAM" id="MobiDB-lite"/>
    </source>
</evidence>
<dbReference type="EMBL" id="ML977354">
    <property type="protein sequence ID" value="KAF2107406.1"/>
    <property type="molecule type" value="Genomic_DNA"/>
</dbReference>
<sequence length="1622" mass="185964">MFWRGFGDREPSSEFEAQAILKSIRAEKGYLDNETMKDLDLIRDRSRQNILRIVELKKETKAAYTKSISEQLYSSKYRFLYELIQNADDSLFSNLDEHTPPTMEIRLGRSTIVIDTNEDGFTRANVEAICATGKSSKKASASDDHIGEKGFGFKAVFSVAEKVHVQSGWWSFAFEHRRGDNGLGMVTPLEAPREILPDTMKTRITLTLSDDSDNAYDRLVRAAKDIPDTTIFFLQRLRLIRMEVQQPDESYERIAISKKKQPTTKIVSIHRSSSQYQDGEETLFSNESRDYYVFEHTVCDMPKDERRKDRIRAKVELAFPVDSKKREPILSNLGQHVFAYLPLRRLNQIQFLIQSDFITSASRESVIDCPWNDKVRDGIAITFARAVATFATEDHPLRYRWFDYLPMSPLEGLWQPLLEKILNLLRDMPILQTWTSGTFKKPSDLFRLKVCALHNGNPLLEDLEDEEYLSSSYDAVDSWILERLGIRNLRISQFMDRLQADLEKSSSRLRNYPQTDPWHESFAKLGLRCFRRWSYSYHLRMKKLAIVPLEGGSRWTGAPSIGNGSLNEIYFPSQEGVDIPDDISLNLVDRIAATSAIRKEFFEAMGVQECSTEKVIAHIEARHKHETRPYGSNAEDISCSQALSHFHYLYHYHTTPASLKPWILVPTEDGILRTTSSPLFFPSDQEYDTQELLWKIPPDETVAEFLLEDLVDLEAPDLLCNKMSWKKWLQDATGARYHPPLLMDDEVLSSCVLAVCKHNPSKFVGMLHAHWDEYSQDVQSVDWYLELSRVPVRSGKLFQLNSTYLPTLEIVQRLRELGMASRFPLLALPVDLNDSNLRHWQFLEEIGVHSKLDLHFYVQVLRRIKRNDKKYNSNTQEVIRAVYESLAKLIQIDQMQELGESFNLYELVGLPETGSYRPVWISPDECVWRGPDFMKTKCVLETHFANNEALKTFFTFFLKIRDYELGDLFCEIEKIRNDDSLSASAKMNGARKVYHFLSDSVQQNEEWAKIKHRFSIRKLITSDGIEWFSSTFCLWGSPFPLSGYVELSRDMPNLEQFFVKRLKVKTATPSMLVSEITKMAKDAEPRIEDMRQRLIEIGMMTAKNGIDSKLSQALDLLKELSFLPMKLDDGASTLLCLSDDFAILDHARYADAFASKNIFLDFTLDEVQILDTLFRHLGLASRYLSRSVKERSIVGEGAIRDDSLGEDLQAKAYALYCCAAKYKSIKALRGERQLFHLLSEVQILTTDNISTELLISFTSSTVTVHSDRQCIHHELLEEHLKIYVPKDSRQCKACYRSQMPALVSYILGLSPREAAFPVALILKSDLYALDDILSEQDIPFVSWIPRPIINLPPEEETRPVSPASTEATAVEGLRTPMTPQGATRSPRNSEPLTPPPSDHYERLLGQVIRSAERSGRRASAASRAASFSPSPSPRTFDHTATFGNRDQNQFAHDRKIGAAGETYVFEILSRLSLPNFSRANWKSTIRNEARAHSRYADMDPWMGAETADIVYLDRQGILTQWLKANTGVFPDWLNCEVEVEYYIEVKTTTSACDTRFFLSSGQHRRMKDIDSRLGKEPLQVYVICRVYNITSPDVGMKILVEPGELPEDEVTFEVHNWVGRTQ</sequence>
<feature type="compositionally biased region" description="Low complexity" evidence="1">
    <location>
        <begin position="1417"/>
        <end position="1429"/>
    </location>
</feature>
<evidence type="ECO:0000313" key="2">
    <source>
        <dbReference type="EMBL" id="KAF2107406.1"/>
    </source>
</evidence>
<accession>A0A6A5YJX4</accession>
<organism evidence="2 3">
    <name type="scientific">Lophiotrema nucula</name>
    <dbReference type="NCBI Taxonomy" id="690887"/>
    <lineage>
        <taxon>Eukaryota</taxon>
        <taxon>Fungi</taxon>
        <taxon>Dikarya</taxon>
        <taxon>Ascomycota</taxon>
        <taxon>Pezizomycotina</taxon>
        <taxon>Dothideomycetes</taxon>
        <taxon>Pleosporomycetidae</taxon>
        <taxon>Pleosporales</taxon>
        <taxon>Lophiotremataceae</taxon>
        <taxon>Lophiotrema</taxon>
    </lineage>
</organism>
<dbReference type="Gene3D" id="3.30.565.10">
    <property type="entry name" value="Histidine kinase-like ATPase, C-terminal domain"/>
    <property type="match status" value="1"/>
</dbReference>
<dbReference type="NCBIfam" id="NF047352">
    <property type="entry name" value="P_loop_sacsin"/>
    <property type="match status" value="1"/>
</dbReference>
<dbReference type="OrthoDB" id="1262810at2759"/>
<dbReference type="SUPFAM" id="SSF55874">
    <property type="entry name" value="ATPase domain of HSP90 chaperone/DNA topoisomerase II/histidine kinase"/>
    <property type="match status" value="1"/>
</dbReference>
<gene>
    <name evidence="2" type="ORF">BDV96DRAFT_653752</name>
</gene>
<keyword evidence="3" id="KW-1185">Reference proteome</keyword>
<dbReference type="InterPro" id="IPR052957">
    <property type="entry name" value="Auxin_embryo_med"/>
</dbReference>
<proteinExistence type="predicted"/>
<dbReference type="InterPro" id="IPR036890">
    <property type="entry name" value="HATPase_C_sf"/>
</dbReference>
<reference evidence="2" key="1">
    <citation type="journal article" date="2020" name="Stud. Mycol.">
        <title>101 Dothideomycetes genomes: a test case for predicting lifestyles and emergence of pathogens.</title>
        <authorList>
            <person name="Haridas S."/>
            <person name="Albert R."/>
            <person name="Binder M."/>
            <person name="Bloem J."/>
            <person name="Labutti K."/>
            <person name="Salamov A."/>
            <person name="Andreopoulos B."/>
            <person name="Baker S."/>
            <person name="Barry K."/>
            <person name="Bills G."/>
            <person name="Bluhm B."/>
            <person name="Cannon C."/>
            <person name="Castanera R."/>
            <person name="Culley D."/>
            <person name="Daum C."/>
            <person name="Ezra D."/>
            <person name="Gonzalez J."/>
            <person name="Henrissat B."/>
            <person name="Kuo A."/>
            <person name="Liang C."/>
            <person name="Lipzen A."/>
            <person name="Lutzoni F."/>
            <person name="Magnuson J."/>
            <person name="Mondo S."/>
            <person name="Nolan M."/>
            <person name="Ohm R."/>
            <person name="Pangilinan J."/>
            <person name="Park H.-J."/>
            <person name="Ramirez L."/>
            <person name="Alfaro M."/>
            <person name="Sun H."/>
            <person name="Tritt A."/>
            <person name="Yoshinaga Y."/>
            <person name="Zwiers L.-H."/>
            <person name="Turgeon B."/>
            <person name="Goodwin S."/>
            <person name="Spatafora J."/>
            <person name="Crous P."/>
            <person name="Grigoriev I."/>
        </authorList>
    </citation>
    <scope>NUCLEOTIDE SEQUENCE</scope>
    <source>
        <strain evidence="2">CBS 627.86</strain>
    </source>
</reference>